<evidence type="ECO:0000313" key="1">
    <source>
        <dbReference type="EMBL" id="MCF8714498.1"/>
    </source>
</evidence>
<sequence>MTSQQKDTLFILVKSLSKSEKRQFKLYVNRLGVNADAKFLALFNLLDKMNDYKESEILKSGIVKKQQLSNLKAHLYKQILVSLRLNPVNQNMRLQIREQLDFATILYHKGLYRQSLKILDKAKSLAIENQEKVVAYEIVELEKVIETQYITRSISGRADELAIQAKELSMQNVLTSKLSNLSLQLYGIMLKFGYVKSDEEYKWVTEYYKAHLPKFKVSELDFREKLWLYKAQLWYSFLIQDFLSCYKYSLRWVELFYENEQMIYLNPVFFLKGNNYLLESMFYVKNRRGFKEALTKLQEVIASDKFPKNDNLEVLAFLYTYSNKINLHFLEGTFEDGLYLEKEIVDGVKLHRDKIDEHHIMVLYYKIACLYFGVGDNKKCILYLKKIIDNKNLTMREDLMCFARVLSLVAHYEAGMDYHLEIQLKSTYKFLLKMNDLHAVQKEMIKFLRNLGEIFPSELKDEFKKLHKSLKKYENHPYEKRAFLYLDIISWLESNIQNRPVGDIIKEKAKELTR</sequence>
<dbReference type="RefSeq" id="WP_236958456.1">
    <property type="nucleotide sequence ID" value="NZ_JAETXX010000002.1"/>
</dbReference>
<protein>
    <recommendedName>
        <fullName evidence="3">Tetratricopeptide repeat protein</fullName>
    </recommendedName>
</protein>
<organism evidence="1 2">
    <name type="scientific">Joostella atrarenae</name>
    <dbReference type="NCBI Taxonomy" id="679257"/>
    <lineage>
        <taxon>Bacteria</taxon>
        <taxon>Pseudomonadati</taxon>
        <taxon>Bacteroidota</taxon>
        <taxon>Flavobacteriia</taxon>
        <taxon>Flavobacteriales</taxon>
        <taxon>Flavobacteriaceae</taxon>
        <taxon>Joostella</taxon>
    </lineage>
</organism>
<reference evidence="1 2" key="1">
    <citation type="submission" date="2021-01" db="EMBL/GenBank/DDBJ databases">
        <title>Genome sequencing of Joostella atrarenae M1-2 (= KCTC 23194).</title>
        <authorList>
            <person name="Zakaria M.R."/>
            <person name="Lam M.Q."/>
            <person name="Chong C.S."/>
        </authorList>
    </citation>
    <scope>NUCLEOTIDE SEQUENCE [LARGE SCALE GENOMIC DNA]</scope>
    <source>
        <strain evidence="1 2">M1-2</strain>
    </source>
</reference>
<accession>A0ABS9J249</accession>
<dbReference type="EMBL" id="JAETXX010000002">
    <property type="protein sequence ID" value="MCF8714498.1"/>
    <property type="molecule type" value="Genomic_DNA"/>
</dbReference>
<gene>
    <name evidence="1" type="ORF">JM658_06600</name>
</gene>
<name>A0ABS9J249_9FLAO</name>
<dbReference type="Proteomes" id="UP000829517">
    <property type="component" value="Unassembled WGS sequence"/>
</dbReference>
<keyword evidence="2" id="KW-1185">Reference proteome</keyword>
<evidence type="ECO:0008006" key="3">
    <source>
        <dbReference type="Google" id="ProtNLM"/>
    </source>
</evidence>
<proteinExistence type="predicted"/>
<evidence type="ECO:0000313" key="2">
    <source>
        <dbReference type="Proteomes" id="UP000829517"/>
    </source>
</evidence>
<comment type="caution">
    <text evidence="1">The sequence shown here is derived from an EMBL/GenBank/DDBJ whole genome shotgun (WGS) entry which is preliminary data.</text>
</comment>